<proteinExistence type="predicted"/>
<dbReference type="RefSeq" id="WP_127082011.1">
    <property type="nucleotide sequence ID" value="NZ_RSCL01000008.1"/>
</dbReference>
<reference evidence="1" key="1">
    <citation type="submission" date="2018-12" db="EMBL/GenBank/DDBJ databases">
        <authorList>
            <person name="Will S."/>
            <person name="Neumann-Schaal M."/>
            <person name="Henke P."/>
        </authorList>
    </citation>
    <scope>NUCLEOTIDE SEQUENCE</scope>
    <source>
        <strain evidence="1">PCC 7102</strain>
    </source>
</reference>
<evidence type="ECO:0000313" key="2">
    <source>
        <dbReference type="Proteomes" id="UP000271624"/>
    </source>
</evidence>
<keyword evidence="2" id="KW-1185">Reference proteome</keyword>
<dbReference type="Gene3D" id="2.40.70.10">
    <property type="entry name" value="Acid Proteases"/>
    <property type="match status" value="1"/>
</dbReference>
<accession>A0A433VHJ3</accession>
<protein>
    <recommendedName>
        <fullName evidence="3">Clan AA aspartic protease</fullName>
    </recommendedName>
</protein>
<name>A0A433VHJ3_9CYAN</name>
<organism evidence="1 2">
    <name type="scientific">Dulcicalothrix desertica PCC 7102</name>
    <dbReference type="NCBI Taxonomy" id="232991"/>
    <lineage>
        <taxon>Bacteria</taxon>
        <taxon>Bacillati</taxon>
        <taxon>Cyanobacteriota</taxon>
        <taxon>Cyanophyceae</taxon>
        <taxon>Nostocales</taxon>
        <taxon>Calotrichaceae</taxon>
        <taxon>Dulcicalothrix</taxon>
    </lineage>
</organism>
<dbReference type="AlphaFoldDB" id="A0A433VHJ3"/>
<dbReference type="OrthoDB" id="530768at2"/>
<reference evidence="1" key="2">
    <citation type="journal article" date="2019" name="Genome Biol. Evol.">
        <title>Day and night: Metabolic profiles and evolutionary relationships of six axenic non-marine cyanobacteria.</title>
        <authorList>
            <person name="Will S.E."/>
            <person name="Henke P."/>
            <person name="Boedeker C."/>
            <person name="Huang S."/>
            <person name="Brinkmann H."/>
            <person name="Rohde M."/>
            <person name="Jarek M."/>
            <person name="Friedl T."/>
            <person name="Seufert S."/>
            <person name="Schumacher M."/>
            <person name="Overmann J."/>
            <person name="Neumann-Schaal M."/>
            <person name="Petersen J."/>
        </authorList>
    </citation>
    <scope>NUCLEOTIDE SEQUENCE [LARGE SCALE GENOMIC DNA]</scope>
    <source>
        <strain evidence="1">PCC 7102</strain>
    </source>
</reference>
<sequence length="151" mass="16988">MLDFNRSRRLISENDTEIKVQVKLINEIDEELVSRGLLNSDQVHILETEALVDASSIRTVLPTKIAEKLGLDIRRYETVSYADGREETVGLSDPIIIQVQGRETRGGAVVTQGSEVIIGLIALETLDFVVDYENRCLIPNPKHPDYPVFRI</sequence>
<evidence type="ECO:0008006" key="3">
    <source>
        <dbReference type="Google" id="ProtNLM"/>
    </source>
</evidence>
<dbReference type="InterPro" id="IPR021109">
    <property type="entry name" value="Peptidase_aspartic_dom_sf"/>
</dbReference>
<comment type="caution">
    <text evidence="1">The sequence shown here is derived from an EMBL/GenBank/DDBJ whole genome shotgun (WGS) entry which is preliminary data.</text>
</comment>
<dbReference type="EMBL" id="RSCL01000008">
    <property type="protein sequence ID" value="RUT05540.1"/>
    <property type="molecule type" value="Genomic_DNA"/>
</dbReference>
<dbReference type="Proteomes" id="UP000271624">
    <property type="component" value="Unassembled WGS sequence"/>
</dbReference>
<evidence type="ECO:0000313" key="1">
    <source>
        <dbReference type="EMBL" id="RUT05540.1"/>
    </source>
</evidence>
<gene>
    <name evidence="1" type="ORF">DSM106972_035470</name>
</gene>